<dbReference type="EnsemblBacteria" id="CAC11967">
    <property type="protein sequence ID" value="CAC11967"/>
    <property type="gene ID" value="CAC11967"/>
</dbReference>
<dbReference type="InterPro" id="IPR014001">
    <property type="entry name" value="Helicase_ATP-bd"/>
</dbReference>
<dbReference type="InterPro" id="IPR017170">
    <property type="entry name" value="Lhr-like"/>
</dbReference>
<evidence type="ECO:0000256" key="7">
    <source>
        <dbReference type="ARBA" id="ARBA00023204"/>
    </source>
</evidence>
<dbReference type="PANTHER" id="PTHR47962:SF5">
    <property type="entry name" value="ATP-DEPENDENT HELICASE LHR-RELATED"/>
    <property type="match status" value="1"/>
</dbReference>
<evidence type="ECO:0000256" key="2">
    <source>
        <dbReference type="ARBA" id="ARBA00022763"/>
    </source>
</evidence>
<dbReference type="Gene3D" id="3.40.50.300">
    <property type="entry name" value="P-loop containing nucleotide triphosphate hydrolases"/>
    <property type="match status" value="2"/>
</dbReference>
<dbReference type="InterPro" id="IPR001650">
    <property type="entry name" value="Helicase_C-like"/>
</dbReference>
<dbReference type="eggNOG" id="arCOG00557">
    <property type="taxonomic scope" value="Archaea"/>
</dbReference>
<evidence type="ECO:0000256" key="5">
    <source>
        <dbReference type="ARBA" id="ARBA00022840"/>
    </source>
</evidence>
<feature type="domain" description="Helicase C-terminal" evidence="11">
    <location>
        <begin position="247"/>
        <end position="394"/>
    </location>
</feature>
<dbReference type="Proteomes" id="UP000001024">
    <property type="component" value="Chromosome"/>
</dbReference>
<dbReference type="Pfam" id="PF08494">
    <property type="entry name" value="DEAD_assoc"/>
    <property type="match status" value="1"/>
</dbReference>
<reference evidence="12 13" key="1">
    <citation type="journal article" date="2000" name="Nature">
        <title>The genome sequence of the thermoacidophilic scavenger Thermoplasma acidophilum.</title>
        <authorList>
            <person name="Ruepp A."/>
            <person name="Graml W."/>
            <person name="Santos-Martinez M.L."/>
            <person name="Koretke K.K."/>
            <person name="Volker C."/>
            <person name="Mewes H.W."/>
            <person name="Frishman D."/>
            <person name="Stocker S."/>
            <person name="Lupas A.N."/>
            <person name="Baumeister W."/>
        </authorList>
    </citation>
    <scope>NUCLEOTIDE SEQUENCE [LARGE SCALE GENOMIC DNA]</scope>
    <source>
        <strain evidence="13">ATCC 25905 / DSM 1728 / JCM 9062 / NBRC 15155 / AMRC-C165</strain>
    </source>
</reference>
<comment type="similarity">
    <text evidence="9">Belongs to the Lhr helicase family. Lhr-Core subfamily.</text>
</comment>
<keyword evidence="5" id="KW-0067">ATP-binding</keyword>
<dbReference type="InterPro" id="IPR027417">
    <property type="entry name" value="P-loop_NTPase"/>
</dbReference>
<dbReference type="Pfam" id="PF00270">
    <property type="entry name" value="DEAD"/>
    <property type="match status" value="1"/>
</dbReference>
<evidence type="ECO:0000259" key="10">
    <source>
        <dbReference type="PROSITE" id="PS51192"/>
    </source>
</evidence>
<keyword evidence="1" id="KW-0547">Nucleotide-binding</keyword>
<dbReference type="CDD" id="cd17922">
    <property type="entry name" value="DEXHc_LHR-like"/>
    <property type="match status" value="1"/>
</dbReference>
<dbReference type="RefSeq" id="WP_010901249.1">
    <property type="nucleotide sequence ID" value="NC_002578.1"/>
</dbReference>
<dbReference type="AlphaFoldDB" id="Q9HJX4"/>
<sequence length="894" mass="101540">MSNSFSYLDERIIAMLRDRGITDPTDPQEQIIPLVLEGKNVLLLSPTGSGKTEAAVLPVFQRILREKPKKVFALYITPLRALNRDILSRLVDYGRELGIDVQVRHSDMSDADKRRMAESPPDILVTTPESLQILLNGKNLRRFIANVRVVIVDELHDAAENERGSQLSLALERLRDLAGNFQRIGLSATVGNPGDLARFLVPNGTCEIISTTLKKNMSIDVMVPDESSEEDAEVMGCDRQYAGAILKVWDLINRHAGSLVFVNRRFVAEDLAFRLKLKFGEIPVLVHHGSLSKETREFAERSFKNGEVKALICTSSLELGIDVGTANAVIQFNSPRQINKMIQRIGRSEHWIGKTSKGYVVCTDVIEMEEAIAIVDSIAEGKIENVQIMKNSLSTLANQILSEINAQGKVNVKNFFETVKRSYAYADLPWDEYYSVVSFLASTRKLWLEDELMGRRRNTLKYYIENISMIPSEKNYKVIDTGGKFIGTLDERYVASEIDAGSYFVMRGNTWRVVRIDHDRILVESFFTPAIAPRWTGEDIPVLYDVVQRVSANRKSRSILNYIDDASARKLEEWYQNDIATVDRVIIESFNDEIIIQILLGTRGNFALAEILSNVLTSITGESVEMDFSPYHIYLRTSRKIYAEDVMRMIKSINLENLNSYIRSSASRSRFFKSVFLYEARKFGIISEDADLERIRVDKIMDAYSESVVFEDSIRKLINDYMDIDAITSFIGSLDTVQFVLKDKISKASDIFISHYSERVAPLRPTKVILESVRNRILNERVTLYCVSCGNVRTYRVRDIKVPKCDVCGSRLVAALSDFERAKIDDPSYRKRILKNAHLVKEKGIQAVMVLSARGVGPETASRILEVTYANEDDLIRSILTAEMDYARNRRFWD</sequence>
<dbReference type="InterPro" id="IPR011545">
    <property type="entry name" value="DEAD/DEAH_box_helicase_dom"/>
</dbReference>
<dbReference type="InterPro" id="IPR045628">
    <property type="entry name" value="Lhr_WH_dom"/>
</dbReference>
<accession>Q9HJX4</accession>
<dbReference type="GO" id="GO:0004386">
    <property type="term" value="F:helicase activity"/>
    <property type="evidence" value="ECO:0007669"/>
    <property type="project" value="UniProtKB-KW"/>
</dbReference>
<dbReference type="Pfam" id="PF00271">
    <property type="entry name" value="Helicase_C"/>
    <property type="match status" value="1"/>
</dbReference>
<dbReference type="GO" id="GO:0016887">
    <property type="term" value="F:ATP hydrolysis activity"/>
    <property type="evidence" value="ECO:0007669"/>
    <property type="project" value="TreeGrafter"/>
</dbReference>
<evidence type="ECO:0000256" key="9">
    <source>
        <dbReference type="ARBA" id="ARBA00093467"/>
    </source>
</evidence>
<keyword evidence="3" id="KW-0378">Hydrolase</keyword>
<dbReference type="STRING" id="273075.gene:9572052"/>
<organism evidence="12 13">
    <name type="scientific">Thermoplasma acidophilum (strain ATCC 25905 / DSM 1728 / JCM 9062 / NBRC 15155 / AMRC-C165)</name>
    <dbReference type="NCBI Taxonomy" id="273075"/>
    <lineage>
        <taxon>Archaea</taxon>
        <taxon>Methanobacteriati</taxon>
        <taxon>Thermoplasmatota</taxon>
        <taxon>Thermoplasmata</taxon>
        <taxon>Thermoplasmatales</taxon>
        <taxon>Thermoplasmataceae</taxon>
        <taxon>Thermoplasma</taxon>
    </lineage>
</organism>
<dbReference type="InParanoid" id="Q9HJX4"/>
<dbReference type="PIRSF" id="PIRSF037307">
    <property type="entry name" value="Lhr-like_helic_prd"/>
    <property type="match status" value="1"/>
</dbReference>
<evidence type="ECO:0000313" key="13">
    <source>
        <dbReference type="Proteomes" id="UP000001024"/>
    </source>
</evidence>
<dbReference type="SMART" id="SM00490">
    <property type="entry name" value="HELICc"/>
    <property type="match status" value="1"/>
</dbReference>
<dbReference type="GO" id="GO:0005524">
    <property type="term" value="F:ATP binding"/>
    <property type="evidence" value="ECO:0007669"/>
    <property type="project" value="UniProtKB-KW"/>
</dbReference>
<dbReference type="GO" id="GO:0140097">
    <property type="term" value="F:catalytic activity, acting on DNA"/>
    <property type="evidence" value="ECO:0007669"/>
    <property type="project" value="UniProtKB-ARBA"/>
</dbReference>
<evidence type="ECO:0000256" key="3">
    <source>
        <dbReference type="ARBA" id="ARBA00022801"/>
    </source>
</evidence>
<protein>
    <submittedName>
        <fullName evidence="12">Large helicase related protein</fullName>
    </submittedName>
</protein>
<evidence type="ECO:0000256" key="8">
    <source>
        <dbReference type="ARBA" id="ARBA00023235"/>
    </source>
</evidence>
<dbReference type="InterPro" id="IPR052511">
    <property type="entry name" value="ATP-dep_Helicase"/>
</dbReference>
<keyword evidence="2" id="KW-0227">DNA damage</keyword>
<proteinExistence type="inferred from homology"/>
<evidence type="ECO:0000256" key="6">
    <source>
        <dbReference type="ARBA" id="ARBA00023125"/>
    </source>
</evidence>
<dbReference type="Pfam" id="PF19306">
    <property type="entry name" value="WHD_Lhr"/>
    <property type="match status" value="1"/>
</dbReference>
<keyword evidence="8" id="KW-0413">Isomerase</keyword>
<keyword evidence="7" id="KW-0234">DNA repair</keyword>
<dbReference type="OrthoDB" id="33870at2157"/>
<dbReference type="FunCoup" id="Q9HJX4">
    <property type="interactions" value="3"/>
</dbReference>
<evidence type="ECO:0000256" key="1">
    <source>
        <dbReference type="ARBA" id="ARBA00022741"/>
    </source>
</evidence>
<evidence type="ECO:0000256" key="4">
    <source>
        <dbReference type="ARBA" id="ARBA00022806"/>
    </source>
</evidence>
<keyword evidence="6" id="KW-0238">DNA-binding</keyword>
<dbReference type="GO" id="GO:0006281">
    <property type="term" value="P:DNA repair"/>
    <property type="evidence" value="ECO:0007669"/>
    <property type="project" value="UniProtKB-KW"/>
</dbReference>
<name>Q9HJX4_THEAC</name>
<feature type="domain" description="Helicase ATP-binding" evidence="10">
    <location>
        <begin position="32"/>
        <end position="208"/>
    </location>
</feature>
<evidence type="ECO:0000313" key="12">
    <source>
        <dbReference type="EMBL" id="CAC11967.1"/>
    </source>
</evidence>
<evidence type="ECO:0000259" key="11">
    <source>
        <dbReference type="PROSITE" id="PS51194"/>
    </source>
</evidence>
<dbReference type="HOGENOM" id="CLU_002025_0_0_2"/>
<dbReference type="PROSITE" id="PS51192">
    <property type="entry name" value="HELICASE_ATP_BIND_1"/>
    <property type="match status" value="1"/>
</dbReference>
<dbReference type="SUPFAM" id="SSF52540">
    <property type="entry name" value="P-loop containing nucleoside triphosphate hydrolases"/>
    <property type="match status" value="2"/>
</dbReference>
<gene>
    <name evidence="12" type="ordered locus">Ta0838</name>
</gene>
<dbReference type="PANTHER" id="PTHR47962">
    <property type="entry name" value="ATP-DEPENDENT HELICASE LHR-RELATED-RELATED"/>
    <property type="match status" value="1"/>
</dbReference>
<keyword evidence="4 12" id="KW-0347">Helicase</keyword>
<dbReference type="KEGG" id="tac:Ta0838"/>
<keyword evidence="13" id="KW-1185">Reference proteome</keyword>
<dbReference type="EMBL" id="AL445065">
    <property type="protein sequence ID" value="CAC11967.1"/>
    <property type="molecule type" value="Genomic_DNA"/>
</dbReference>
<dbReference type="PaxDb" id="273075-Ta0838"/>
<dbReference type="GO" id="GO:0003677">
    <property type="term" value="F:DNA binding"/>
    <property type="evidence" value="ECO:0007669"/>
    <property type="project" value="UniProtKB-KW"/>
</dbReference>
<dbReference type="SMART" id="SM00487">
    <property type="entry name" value="DEXDc"/>
    <property type="match status" value="1"/>
</dbReference>
<dbReference type="InterPro" id="IPR013701">
    <property type="entry name" value="Lhr-like_DEAD/DEAH_assoc"/>
</dbReference>
<dbReference type="PROSITE" id="PS51194">
    <property type="entry name" value="HELICASE_CTER"/>
    <property type="match status" value="1"/>
</dbReference>